<gene>
    <name evidence="2" type="ORF">GpartN1_g3086.t1</name>
</gene>
<dbReference type="OrthoDB" id="10321723at2759"/>
<feature type="transmembrane region" description="Helical" evidence="1">
    <location>
        <begin position="407"/>
        <end position="427"/>
    </location>
</feature>
<dbReference type="Gene3D" id="1.20.1250.20">
    <property type="entry name" value="MFS general substrate transporter like domains"/>
    <property type="match status" value="1"/>
</dbReference>
<name>A0A9C7PVV4_9RHOD</name>
<evidence type="ECO:0000256" key="1">
    <source>
        <dbReference type="SAM" id="Phobius"/>
    </source>
</evidence>
<evidence type="ECO:0000313" key="3">
    <source>
        <dbReference type="Proteomes" id="UP001061958"/>
    </source>
</evidence>
<dbReference type="InterPro" id="IPR036259">
    <property type="entry name" value="MFS_trans_sf"/>
</dbReference>
<reference evidence="2" key="1">
    <citation type="journal article" date="2022" name="Proc. Natl. Acad. Sci. U.S.A.">
        <title>Life cycle and functional genomics of the unicellular red alga Galdieria for elucidating algal and plant evolution and industrial use.</title>
        <authorList>
            <person name="Hirooka S."/>
            <person name="Itabashi T."/>
            <person name="Ichinose T.M."/>
            <person name="Onuma R."/>
            <person name="Fujiwara T."/>
            <person name="Yamashita S."/>
            <person name="Jong L.W."/>
            <person name="Tomita R."/>
            <person name="Iwane A.H."/>
            <person name="Miyagishima S.Y."/>
        </authorList>
    </citation>
    <scope>NUCLEOTIDE SEQUENCE</scope>
    <source>
        <strain evidence="2">NBRC 102759</strain>
    </source>
</reference>
<feature type="transmembrane region" description="Helical" evidence="1">
    <location>
        <begin position="56"/>
        <end position="77"/>
    </location>
</feature>
<proteinExistence type="predicted"/>
<dbReference type="AlphaFoldDB" id="A0A9C7PVV4"/>
<evidence type="ECO:0008006" key="4">
    <source>
        <dbReference type="Google" id="ProtNLM"/>
    </source>
</evidence>
<organism evidence="2 3">
    <name type="scientific">Galdieria partita</name>
    <dbReference type="NCBI Taxonomy" id="83374"/>
    <lineage>
        <taxon>Eukaryota</taxon>
        <taxon>Rhodophyta</taxon>
        <taxon>Bangiophyceae</taxon>
        <taxon>Galdieriales</taxon>
        <taxon>Galdieriaceae</taxon>
        <taxon>Galdieria</taxon>
    </lineage>
</organism>
<accession>A0A9C7PVV4</accession>
<reference evidence="2" key="2">
    <citation type="submission" date="2022-01" db="EMBL/GenBank/DDBJ databases">
        <authorList>
            <person name="Hirooka S."/>
            <person name="Miyagishima S.Y."/>
        </authorList>
    </citation>
    <scope>NUCLEOTIDE SEQUENCE</scope>
    <source>
        <strain evidence="2">NBRC 102759</strain>
    </source>
</reference>
<feature type="transmembrane region" description="Helical" evidence="1">
    <location>
        <begin position="336"/>
        <end position="358"/>
    </location>
</feature>
<dbReference type="SUPFAM" id="SSF103473">
    <property type="entry name" value="MFS general substrate transporter"/>
    <property type="match status" value="1"/>
</dbReference>
<keyword evidence="1" id="KW-1133">Transmembrane helix</keyword>
<keyword evidence="3" id="KW-1185">Reference proteome</keyword>
<dbReference type="EMBL" id="BQMJ01000023">
    <property type="protein sequence ID" value="GJQ11295.1"/>
    <property type="molecule type" value="Genomic_DNA"/>
</dbReference>
<feature type="transmembrane region" description="Helical" evidence="1">
    <location>
        <begin position="162"/>
        <end position="179"/>
    </location>
</feature>
<feature type="transmembrane region" description="Helical" evidence="1">
    <location>
        <begin position="309"/>
        <end position="329"/>
    </location>
</feature>
<keyword evidence="1" id="KW-0812">Transmembrane</keyword>
<evidence type="ECO:0000313" key="2">
    <source>
        <dbReference type="EMBL" id="GJQ11295.1"/>
    </source>
</evidence>
<comment type="caution">
    <text evidence="2">The sequence shown here is derived from an EMBL/GenBank/DDBJ whole genome shotgun (WGS) entry which is preliminary data.</text>
</comment>
<protein>
    <recommendedName>
        <fullName evidence="4">Transporter</fullName>
    </recommendedName>
</protein>
<keyword evidence="1" id="KW-0472">Membrane</keyword>
<feature type="transmembrane region" description="Helical" evidence="1">
    <location>
        <begin position="279"/>
        <end position="303"/>
    </location>
</feature>
<sequence length="455" mass="52092">MDYGMALWKRVKPLVKPSLPFLSKGFQDGSLLLLCFLAAVFPSRNFAPYDSVFWKLSVPYFCFYTLGFFGNILCGIVSSLQGRNRTYMISLIPLLFGTLLLLGALPFTLKLLPLHAVAFSFMGIGNVAANCCIMPSVIENLENGPKDVKVSDFIITTRVSEYVGFGLVIFFGSLLYLLFGEKYRNWIIFLLLCQSFGLHVFTILSVSETRESSLFTSSMSSQKLNFFTLMKYIWSSFRQNEMYIMLFGATLLFLTCNSLSLWFLLFAENWTWMAKTGRFMFYIVWIVFSALRILICCSLSKLINKFGYSYVFLFSCSLIAAMECLQFLIQLRIISILLAFTYTFLVPVVVIFTELFLVHTVPSRIRSSWMGVVKSMENIGAFSVMIPILVLLRPNRQVPIHLDRVNSMRVVFSGFWLLIVLVGYWLIHRAALVVDTPLRVVDEQYQTRQPSDKKD</sequence>
<feature type="transmembrane region" description="Helical" evidence="1">
    <location>
        <begin position="378"/>
        <end position="395"/>
    </location>
</feature>
<feature type="transmembrane region" description="Helical" evidence="1">
    <location>
        <begin position="89"/>
        <end position="109"/>
    </location>
</feature>
<feature type="transmembrane region" description="Helical" evidence="1">
    <location>
        <begin position="186"/>
        <end position="206"/>
    </location>
</feature>
<feature type="transmembrane region" description="Helical" evidence="1">
    <location>
        <begin position="242"/>
        <end position="267"/>
    </location>
</feature>
<dbReference type="Proteomes" id="UP001061958">
    <property type="component" value="Unassembled WGS sequence"/>
</dbReference>